<dbReference type="Proteomes" id="UP000295560">
    <property type="component" value="Unassembled WGS sequence"/>
</dbReference>
<dbReference type="InterPro" id="IPR029058">
    <property type="entry name" value="AB_hydrolase_fold"/>
</dbReference>
<dbReference type="GO" id="GO:0016020">
    <property type="term" value="C:membrane"/>
    <property type="evidence" value="ECO:0007669"/>
    <property type="project" value="TreeGrafter"/>
</dbReference>
<gene>
    <name evidence="3" type="ORF">EV378_4635</name>
</gene>
<dbReference type="SUPFAM" id="SSF53474">
    <property type="entry name" value="alpha/beta-Hydrolases"/>
    <property type="match status" value="1"/>
</dbReference>
<keyword evidence="1" id="KW-0378">Hydrolase</keyword>
<proteinExistence type="predicted"/>
<evidence type="ECO:0000313" key="4">
    <source>
        <dbReference type="Proteomes" id="UP000295560"/>
    </source>
</evidence>
<reference evidence="3 4" key="1">
    <citation type="submission" date="2019-03" db="EMBL/GenBank/DDBJ databases">
        <title>Sequencing the genomes of 1000 actinobacteria strains.</title>
        <authorList>
            <person name="Klenk H.-P."/>
        </authorList>
    </citation>
    <scope>NUCLEOTIDE SEQUENCE [LARGE SCALE GENOMIC DNA]</scope>
    <source>
        <strain evidence="3 4">DSM 44969</strain>
    </source>
</reference>
<accession>A0A4R1HEX6</accession>
<dbReference type="Pfam" id="PF12697">
    <property type="entry name" value="Abhydrolase_6"/>
    <property type="match status" value="1"/>
</dbReference>
<evidence type="ECO:0000256" key="1">
    <source>
        <dbReference type="ARBA" id="ARBA00022801"/>
    </source>
</evidence>
<feature type="domain" description="AB hydrolase-1" evidence="2">
    <location>
        <begin position="24"/>
        <end position="246"/>
    </location>
</feature>
<organism evidence="3 4">
    <name type="scientific">Pseudonocardia endophytica</name>
    <dbReference type="NCBI Taxonomy" id="401976"/>
    <lineage>
        <taxon>Bacteria</taxon>
        <taxon>Bacillati</taxon>
        <taxon>Actinomycetota</taxon>
        <taxon>Actinomycetes</taxon>
        <taxon>Pseudonocardiales</taxon>
        <taxon>Pseudonocardiaceae</taxon>
        <taxon>Pseudonocardia</taxon>
    </lineage>
</organism>
<keyword evidence="4" id="KW-1185">Reference proteome</keyword>
<name>A0A4R1HEX6_PSEEN</name>
<protein>
    <submittedName>
        <fullName evidence="3">Pimeloyl-ACP methyl ester carboxylesterase</fullName>
    </submittedName>
</protein>
<comment type="caution">
    <text evidence="3">The sequence shown here is derived from an EMBL/GenBank/DDBJ whole genome shotgun (WGS) entry which is preliminary data.</text>
</comment>
<dbReference type="InterPro" id="IPR050266">
    <property type="entry name" value="AB_hydrolase_sf"/>
</dbReference>
<dbReference type="AlphaFoldDB" id="A0A4R1HEX6"/>
<dbReference type="EMBL" id="SMFZ01000002">
    <property type="protein sequence ID" value="TCK20674.1"/>
    <property type="molecule type" value="Genomic_DNA"/>
</dbReference>
<dbReference type="PANTHER" id="PTHR43798">
    <property type="entry name" value="MONOACYLGLYCEROL LIPASE"/>
    <property type="match status" value="1"/>
</dbReference>
<dbReference type="Gene3D" id="3.40.50.1820">
    <property type="entry name" value="alpha/beta hydrolase"/>
    <property type="match status" value="1"/>
</dbReference>
<dbReference type="GO" id="GO:0016787">
    <property type="term" value="F:hydrolase activity"/>
    <property type="evidence" value="ECO:0007669"/>
    <property type="project" value="UniProtKB-KW"/>
</dbReference>
<dbReference type="PRINTS" id="PR00111">
    <property type="entry name" value="ABHYDROLASE"/>
</dbReference>
<sequence length="287" mass="30995">MPTLSAPLTTMPRWENGPAGAPTVVFLHGATADHRSWDPQVEALSDRFRTVTVDLRGHGASPELGLFDFDAAVDDVLDLLEVLDRRVALVGLSLGGAIAQEVVYRAPEQVAALVVADATCVTGPRSALEKPLAFAALTGMALIPQELFHRQAARALASDASMAEDLREWSPSAAVQVLTSLVAALHPDPDYRLPVPALLMHGADDRLGDIARSTRDWAERDTRAEYAVVPDAGHVSNLDNPEAFTAELRSFLDRELPGDPVVVAHHPVRPRREPGWVRRLLASLRSG</sequence>
<dbReference type="InterPro" id="IPR000073">
    <property type="entry name" value="AB_hydrolase_1"/>
</dbReference>
<dbReference type="PANTHER" id="PTHR43798:SF31">
    <property type="entry name" value="AB HYDROLASE SUPERFAMILY PROTEIN YCLE"/>
    <property type="match status" value="1"/>
</dbReference>
<evidence type="ECO:0000313" key="3">
    <source>
        <dbReference type="EMBL" id="TCK20674.1"/>
    </source>
</evidence>
<evidence type="ECO:0000259" key="2">
    <source>
        <dbReference type="Pfam" id="PF12697"/>
    </source>
</evidence>